<feature type="compositionally biased region" description="Low complexity" evidence="1">
    <location>
        <begin position="75"/>
        <end position="84"/>
    </location>
</feature>
<sequence length="122" mass="12491">MPSGEVHPVLAGLCAAADLGGDEGILRLALAEPAADRLLARAAAVRVRGVDHADAELPRLVEALETLLEGEALAARGDGGADAADPARPEEELGDGDAAPAQLHLAHPLTLALLPSTFRLER</sequence>
<evidence type="ECO:0000313" key="3">
    <source>
        <dbReference type="Proteomes" id="UP001321498"/>
    </source>
</evidence>
<keyword evidence="3" id="KW-1185">Reference proteome</keyword>
<protein>
    <submittedName>
        <fullName evidence="2">Uncharacterized protein</fullName>
    </submittedName>
</protein>
<evidence type="ECO:0000313" key="2">
    <source>
        <dbReference type="EMBL" id="BDZ46345.1"/>
    </source>
</evidence>
<dbReference type="Proteomes" id="UP001321498">
    <property type="component" value="Chromosome"/>
</dbReference>
<gene>
    <name evidence="2" type="ORF">GCM10025866_22540</name>
</gene>
<proteinExistence type="predicted"/>
<accession>A0ABM8GDJ3</accession>
<organism evidence="2 3">
    <name type="scientific">Naasia aerilata</name>
    <dbReference type="NCBI Taxonomy" id="1162966"/>
    <lineage>
        <taxon>Bacteria</taxon>
        <taxon>Bacillati</taxon>
        <taxon>Actinomycetota</taxon>
        <taxon>Actinomycetes</taxon>
        <taxon>Micrococcales</taxon>
        <taxon>Microbacteriaceae</taxon>
        <taxon>Naasia</taxon>
    </lineage>
</organism>
<name>A0ABM8GDJ3_9MICO</name>
<evidence type="ECO:0000256" key="1">
    <source>
        <dbReference type="SAM" id="MobiDB-lite"/>
    </source>
</evidence>
<dbReference type="EMBL" id="AP027731">
    <property type="protein sequence ID" value="BDZ46345.1"/>
    <property type="molecule type" value="Genomic_DNA"/>
</dbReference>
<feature type="region of interest" description="Disordered" evidence="1">
    <location>
        <begin position="75"/>
        <end position="101"/>
    </location>
</feature>
<reference evidence="3" key="1">
    <citation type="journal article" date="2019" name="Int. J. Syst. Evol. Microbiol.">
        <title>The Global Catalogue of Microorganisms (GCM) 10K type strain sequencing project: providing services to taxonomists for standard genome sequencing and annotation.</title>
        <authorList>
            <consortium name="The Broad Institute Genomics Platform"/>
            <consortium name="The Broad Institute Genome Sequencing Center for Infectious Disease"/>
            <person name="Wu L."/>
            <person name="Ma J."/>
        </authorList>
    </citation>
    <scope>NUCLEOTIDE SEQUENCE [LARGE SCALE GENOMIC DNA]</scope>
    <source>
        <strain evidence="3">NBRC 108725</strain>
    </source>
</reference>